<dbReference type="EMBL" id="JACJTU010000006">
    <property type="protein sequence ID" value="MBD2733979.1"/>
    <property type="molecule type" value="Genomic_DNA"/>
</dbReference>
<name>A0ABR8K598_9NOSO</name>
<dbReference type="Pfam" id="PF18849">
    <property type="entry name" value="baeRF_family7"/>
    <property type="match status" value="1"/>
</dbReference>
<feature type="region of interest" description="Disordered" evidence="1">
    <location>
        <begin position="173"/>
        <end position="203"/>
    </location>
</feature>
<evidence type="ECO:0000313" key="2">
    <source>
        <dbReference type="EMBL" id="MBD2733979.1"/>
    </source>
</evidence>
<feature type="compositionally biased region" description="Polar residues" evidence="1">
    <location>
        <begin position="173"/>
        <end position="200"/>
    </location>
</feature>
<accession>A0ABR8K598</accession>
<comment type="caution">
    <text evidence="2">The sequence shown here is derived from an EMBL/GenBank/DDBJ whole genome shotgun (WGS) entry which is preliminary data.</text>
</comment>
<dbReference type="Proteomes" id="UP000637383">
    <property type="component" value="Unassembled WGS sequence"/>
</dbReference>
<gene>
    <name evidence="2" type="ORF">H6H03_08635</name>
</gene>
<organism evidence="2 3">
    <name type="scientific">Nostoc paludosum FACHB-159</name>
    <dbReference type="NCBI Taxonomy" id="2692908"/>
    <lineage>
        <taxon>Bacteria</taxon>
        <taxon>Bacillati</taxon>
        <taxon>Cyanobacteriota</taxon>
        <taxon>Cyanophyceae</taxon>
        <taxon>Nostocales</taxon>
        <taxon>Nostocaceae</taxon>
        <taxon>Nostoc</taxon>
    </lineage>
</organism>
<sequence>MSLLSIDELKTLAENSQTPSISLYMPMQKAGPEIRQNPIRFKNLIREAEERLDAMEIDHTQALDLLQPGMELDTSEFWEHQDHGLVIFISPQVFRYYQLPMEFPELVVVSDRFHLKPLLHLLNNDGKFYLLALAQKDVRFFEGTRYSINEIEVENMPKSLDEALQEDEIQKGMQQRSGTYKGGTANSFQQPGTFHGQGSSDTDKPQEHILQFCHAIDAALHEKLHKQKAPLVLAGVEYLFPIYQEANTYNHLVEESITGNPQFTKPEELQDQAWHIVEPLFHQNQKEIMELYQQIAGEGTGKASSNLQEIIAAAYYQRVDNLFVPVRQQIWGKFDPETMAVNLHLEPEPEDYDLLDFAAIHTLLNGGQVYAVEPEEMPNNASAAAIFRF</sequence>
<evidence type="ECO:0000313" key="3">
    <source>
        <dbReference type="Proteomes" id="UP000637383"/>
    </source>
</evidence>
<keyword evidence="3" id="KW-1185">Reference proteome</keyword>
<dbReference type="RefSeq" id="WP_190954701.1">
    <property type="nucleotide sequence ID" value="NZ_JACJTU010000006.1"/>
</dbReference>
<reference evidence="2 3" key="1">
    <citation type="journal article" date="2020" name="ISME J.">
        <title>Comparative genomics reveals insights into cyanobacterial evolution and habitat adaptation.</title>
        <authorList>
            <person name="Chen M.Y."/>
            <person name="Teng W.K."/>
            <person name="Zhao L."/>
            <person name="Hu C.X."/>
            <person name="Zhou Y.K."/>
            <person name="Han B.P."/>
            <person name="Song L.R."/>
            <person name="Shu W.S."/>
        </authorList>
    </citation>
    <scope>NUCLEOTIDE SEQUENCE [LARGE SCALE GENOMIC DNA]</scope>
    <source>
        <strain evidence="2 3">FACHB-159</strain>
    </source>
</reference>
<protein>
    <submittedName>
        <fullName evidence="2">Uncharacterized protein</fullName>
    </submittedName>
</protein>
<proteinExistence type="predicted"/>
<evidence type="ECO:0000256" key="1">
    <source>
        <dbReference type="SAM" id="MobiDB-lite"/>
    </source>
</evidence>
<dbReference type="InterPro" id="IPR040837">
    <property type="entry name" value="Bact_RF_family7"/>
</dbReference>